<protein>
    <submittedName>
        <fullName evidence="2">Uncharacterized protein</fullName>
    </submittedName>
</protein>
<evidence type="ECO:0000256" key="1">
    <source>
        <dbReference type="SAM" id="MobiDB-lite"/>
    </source>
</evidence>
<feature type="region of interest" description="Disordered" evidence="1">
    <location>
        <begin position="71"/>
        <end position="93"/>
    </location>
</feature>
<dbReference type="AlphaFoldDB" id="A0AAV1S4R2"/>
<dbReference type="EMBL" id="CAWUPB010001166">
    <property type="protein sequence ID" value="CAK7345014.1"/>
    <property type="molecule type" value="Genomic_DNA"/>
</dbReference>
<comment type="caution">
    <text evidence="2">The sequence shown here is derived from an EMBL/GenBank/DDBJ whole genome shotgun (WGS) entry which is preliminary data.</text>
</comment>
<evidence type="ECO:0000313" key="3">
    <source>
        <dbReference type="Proteomes" id="UP001314170"/>
    </source>
</evidence>
<accession>A0AAV1S4R2</accession>
<reference evidence="2 3" key="1">
    <citation type="submission" date="2024-01" db="EMBL/GenBank/DDBJ databases">
        <authorList>
            <person name="Waweru B."/>
        </authorList>
    </citation>
    <scope>NUCLEOTIDE SEQUENCE [LARGE SCALE GENOMIC DNA]</scope>
</reference>
<name>A0AAV1S4R2_9ROSI</name>
<dbReference type="Proteomes" id="UP001314170">
    <property type="component" value="Unassembled WGS sequence"/>
</dbReference>
<gene>
    <name evidence="2" type="ORF">DCAF_LOCUS18051</name>
</gene>
<organism evidence="2 3">
    <name type="scientific">Dovyalis caffra</name>
    <dbReference type="NCBI Taxonomy" id="77055"/>
    <lineage>
        <taxon>Eukaryota</taxon>
        <taxon>Viridiplantae</taxon>
        <taxon>Streptophyta</taxon>
        <taxon>Embryophyta</taxon>
        <taxon>Tracheophyta</taxon>
        <taxon>Spermatophyta</taxon>
        <taxon>Magnoliopsida</taxon>
        <taxon>eudicotyledons</taxon>
        <taxon>Gunneridae</taxon>
        <taxon>Pentapetalae</taxon>
        <taxon>rosids</taxon>
        <taxon>fabids</taxon>
        <taxon>Malpighiales</taxon>
        <taxon>Salicaceae</taxon>
        <taxon>Flacourtieae</taxon>
        <taxon>Dovyalis</taxon>
    </lineage>
</organism>
<keyword evidence="3" id="KW-1185">Reference proteome</keyword>
<sequence length="93" mass="10823">MVIATAGRSRKRREIQELRFLPTLPLPLYSSIRQPFQPRSSDFNYRSSPHSCAPVTTAATDVKNWHTKPQTRAKKLNQSMQEKHDEKLQTWTT</sequence>
<evidence type="ECO:0000313" key="2">
    <source>
        <dbReference type="EMBL" id="CAK7345014.1"/>
    </source>
</evidence>
<feature type="compositionally biased region" description="Basic and acidic residues" evidence="1">
    <location>
        <begin position="81"/>
        <end position="93"/>
    </location>
</feature>
<proteinExistence type="predicted"/>